<proteinExistence type="predicted"/>
<organism evidence="3 4">
    <name type="scientific">Candidatus Protochlamydia naegleriophila</name>
    <dbReference type="NCBI Taxonomy" id="389348"/>
    <lineage>
        <taxon>Bacteria</taxon>
        <taxon>Pseudomonadati</taxon>
        <taxon>Chlamydiota</taxon>
        <taxon>Chlamydiia</taxon>
        <taxon>Parachlamydiales</taxon>
        <taxon>Parachlamydiaceae</taxon>
        <taxon>Candidatus Protochlamydia</taxon>
    </lineage>
</organism>
<dbReference type="SUPFAM" id="SSF46785">
    <property type="entry name" value="Winged helix' DNA-binding domain"/>
    <property type="match status" value="1"/>
</dbReference>
<dbReference type="InParanoid" id="A0A0U5JJC1"/>
<dbReference type="InterPro" id="IPR004256">
    <property type="entry name" value="DUF234"/>
</dbReference>
<gene>
    <name evidence="3" type="ORF">PNK_p0031</name>
</gene>
<dbReference type="RefSeq" id="WP_059062490.1">
    <property type="nucleotide sequence ID" value="NZ_LN879503.1"/>
</dbReference>
<keyword evidence="4" id="KW-1185">Reference proteome</keyword>
<evidence type="ECO:0000313" key="3">
    <source>
        <dbReference type="EMBL" id="CUI18085.1"/>
    </source>
</evidence>
<protein>
    <recommendedName>
        <fullName evidence="5">ATPase</fullName>
    </recommendedName>
</protein>
<dbReference type="InterPro" id="IPR036390">
    <property type="entry name" value="WH_DNA-bd_sf"/>
</dbReference>
<feature type="domain" description="ATPase" evidence="1">
    <location>
        <begin position="3"/>
        <end position="202"/>
    </location>
</feature>
<dbReference type="GO" id="GO:0005524">
    <property type="term" value="F:ATP binding"/>
    <property type="evidence" value="ECO:0007669"/>
    <property type="project" value="InterPro"/>
</dbReference>
<dbReference type="PATRIC" id="fig|389348.3.peg.2789"/>
<sequence>MKFIDRKKELSRLNHLIDKDDSGMAVVIGRRRLGKTRLLLEWAHPHKPIYYMADESSPTLQRKYFALALQEVLPNFASVEYNDWHSLFTRLAIDASYIGWKGPLIIDELPYLISTSPEIASILQRFIDHDAKKSKMVIALSGSSQRMMQGAILDASAPLFGRAKEIIKLGPIPIGYMQEALDIQNSRDIVEAYSVWGGVPRYWELAANQKASLLEQVNHLVLDPLGALNDEPNHLLLEESASSLRPILDAIGLGAHRLSEIATKVGQQATSLNRSIQRLIELDLIEREIPFGAEEYNSKRTLYKISDPFMRFWFELVASQRSFLTKANDSQRIKYLHDSIQRIFSLCWEDLCRLAAPILSQQFEHELIFGTANRYWHKSNPEWDILSESMDKKALFIGEAKWVINPPNTNWIYKTIEELKAKGLSALGKGTYHQTFYGLFVPEKPHSLSLSSNVKVFDASDVINALK</sequence>
<dbReference type="KEGG" id="pnl:PNK_p0031"/>
<dbReference type="PANTHER" id="PTHR34704:SF1">
    <property type="entry name" value="ATPASE"/>
    <property type="match status" value="1"/>
</dbReference>
<dbReference type="Pfam" id="PF03008">
    <property type="entry name" value="DUF234"/>
    <property type="match status" value="1"/>
</dbReference>
<evidence type="ECO:0008006" key="5">
    <source>
        <dbReference type="Google" id="ProtNLM"/>
    </source>
</evidence>
<dbReference type="EMBL" id="LN879503">
    <property type="protein sequence ID" value="CUI18085.1"/>
    <property type="molecule type" value="Genomic_DNA"/>
</dbReference>
<dbReference type="Proteomes" id="UP000069902">
    <property type="component" value="Plasmid pPNK"/>
</dbReference>
<feature type="domain" description="DUF234" evidence="2">
    <location>
        <begin position="313"/>
        <end position="402"/>
    </location>
</feature>
<dbReference type="Pfam" id="PF01637">
    <property type="entry name" value="ATPase_2"/>
    <property type="match status" value="1"/>
</dbReference>
<evidence type="ECO:0000259" key="2">
    <source>
        <dbReference type="Pfam" id="PF03008"/>
    </source>
</evidence>
<dbReference type="InterPro" id="IPR027417">
    <property type="entry name" value="P-loop_NTPase"/>
</dbReference>
<dbReference type="PANTHER" id="PTHR34704">
    <property type="entry name" value="ATPASE"/>
    <property type="match status" value="1"/>
</dbReference>
<accession>A0A0U5JJC1</accession>
<evidence type="ECO:0000259" key="1">
    <source>
        <dbReference type="Pfam" id="PF01637"/>
    </source>
</evidence>
<evidence type="ECO:0000313" key="4">
    <source>
        <dbReference type="Proteomes" id="UP000069902"/>
    </source>
</evidence>
<dbReference type="InterPro" id="IPR011579">
    <property type="entry name" value="ATPase_dom"/>
</dbReference>
<geneLocation type="plasmid" evidence="4">
    <name>pPNK</name>
</geneLocation>
<name>A0A0U5JJC1_9BACT</name>
<dbReference type="AlphaFoldDB" id="A0A0U5JJC1"/>
<dbReference type="Gene3D" id="3.40.50.300">
    <property type="entry name" value="P-loop containing nucleotide triphosphate hydrolases"/>
    <property type="match status" value="1"/>
</dbReference>
<dbReference type="SUPFAM" id="SSF52540">
    <property type="entry name" value="P-loop containing nucleoside triphosphate hydrolases"/>
    <property type="match status" value="1"/>
</dbReference>
<reference evidence="4" key="1">
    <citation type="submission" date="2015-09" db="EMBL/GenBank/DDBJ databases">
        <authorList>
            <person name="Bertelli C."/>
        </authorList>
    </citation>
    <scope>NUCLEOTIDE SEQUENCE [LARGE SCALE GENOMIC DNA]</scope>
    <source>
        <strain evidence="4">KNic</strain>
        <plasmid evidence="4">pPNK</plasmid>
    </source>
</reference>